<dbReference type="PANTHER" id="PTHR32108">
    <property type="entry name" value="DNA-DIRECTED RNA POLYMERASE SUBUNIT ALPHA"/>
    <property type="match status" value="1"/>
</dbReference>
<keyword evidence="3" id="KW-1185">Reference proteome</keyword>
<gene>
    <name evidence="2" type="ORF">KIW84_073391</name>
</gene>
<sequence>MILVFSNNSNNQSVSIQQQQHQQQLQQRTNYNNNNNQQSFERKKVSFDPIPISYVELYPSSVLKNLIQPRNHPQIPEPLPWWLKPVLRCVFHHGAPGHDIENCYPLNYEVQNLVKSGMVSFEDRAPNVKANMLHAHGNAFVNMVDGCTSEYKVYDVRHIRQSLVEIHKDICLLSDSGPVPYTSDKVVHYQYNATMIENGQEIPIPVANSMVNIDDISKFDHIIANITSCNNLSFCDEELLEEGRNHNLALHISMNCKEDAMFNMLVVTGSSLNVLPKSTMSRLSYQGATMRYSGVIVKTFNGSRKTVIGEVDLPMKIGPSDF</sequence>
<accession>A0A9D4VPV4</accession>
<evidence type="ECO:0000313" key="3">
    <source>
        <dbReference type="Proteomes" id="UP001058974"/>
    </source>
</evidence>
<protein>
    <submittedName>
        <fullName evidence="2">Uncharacterized protein</fullName>
    </submittedName>
</protein>
<evidence type="ECO:0000313" key="2">
    <source>
        <dbReference type="EMBL" id="KAI5387227.1"/>
    </source>
</evidence>
<proteinExistence type="predicted"/>
<reference evidence="2 3" key="1">
    <citation type="journal article" date="2022" name="Nat. Genet.">
        <title>Improved pea reference genome and pan-genome highlight genomic features and evolutionary characteristics.</title>
        <authorList>
            <person name="Yang T."/>
            <person name="Liu R."/>
            <person name="Luo Y."/>
            <person name="Hu S."/>
            <person name="Wang D."/>
            <person name="Wang C."/>
            <person name="Pandey M.K."/>
            <person name="Ge S."/>
            <person name="Xu Q."/>
            <person name="Li N."/>
            <person name="Li G."/>
            <person name="Huang Y."/>
            <person name="Saxena R.K."/>
            <person name="Ji Y."/>
            <person name="Li M."/>
            <person name="Yan X."/>
            <person name="He Y."/>
            <person name="Liu Y."/>
            <person name="Wang X."/>
            <person name="Xiang C."/>
            <person name="Varshney R.K."/>
            <person name="Ding H."/>
            <person name="Gao S."/>
            <person name="Zong X."/>
        </authorList>
    </citation>
    <scope>NUCLEOTIDE SEQUENCE [LARGE SCALE GENOMIC DNA]</scope>
    <source>
        <strain evidence="2 3">cv. Zhongwan 6</strain>
    </source>
</reference>
<comment type="caution">
    <text evidence="2">The sequence shown here is derived from an EMBL/GenBank/DDBJ whole genome shotgun (WGS) entry which is preliminary data.</text>
</comment>
<dbReference type="Proteomes" id="UP001058974">
    <property type="component" value="Chromosome 7"/>
</dbReference>
<feature type="region of interest" description="Disordered" evidence="1">
    <location>
        <begin position="6"/>
        <end position="26"/>
    </location>
</feature>
<evidence type="ECO:0000256" key="1">
    <source>
        <dbReference type="SAM" id="MobiDB-lite"/>
    </source>
</evidence>
<name>A0A9D4VPV4_PEA</name>
<dbReference type="EMBL" id="JAMSHJ010000007">
    <property type="protein sequence ID" value="KAI5387227.1"/>
    <property type="molecule type" value="Genomic_DNA"/>
</dbReference>
<dbReference type="AlphaFoldDB" id="A0A9D4VPV4"/>
<dbReference type="Gramene" id="Psat07G0339100-T1">
    <property type="protein sequence ID" value="KAI5387227.1"/>
    <property type="gene ID" value="KIW84_073391"/>
</dbReference>
<organism evidence="2 3">
    <name type="scientific">Pisum sativum</name>
    <name type="common">Garden pea</name>
    <name type="synonym">Lathyrus oleraceus</name>
    <dbReference type="NCBI Taxonomy" id="3888"/>
    <lineage>
        <taxon>Eukaryota</taxon>
        <taxon>Viridiplantae</taxon>
        <taxon>Streptophyta</taxon>
        <taxon>Embryophyta</taxon>
        <taxon>Tracheophyta</taxon>
        <taxon>Spermatophyta</taxon>
        <taxon>Magnoliopsida</taxon>
        <taxon>eudicotyledons</taxon>
        <taxon>Gunneridae</taxon>
        <taxon>Pentapetalae</taxon>
        <taxon>rosids</taxon>
        <taxon>fabids</taxon>
        <taxon>Fabales</taxon>
        <taxon>Fabaceae</taxon>
        <taxon>Papilionoideae</taxon>
        <taxon>50 kb inversion clade</taxon>
        <taxon>NPAAA clade</taxon>
        <taxon>Hologalegina</taxon>
        <taxon>IRL clade</taxon>
        <taxon>Fabeae</taxon>
        <taxon>Lathyrus</taxon>
    </lineage>
</organism>